<sequence>MYIRVPWITKLAIHEIYGIVDRLILSPLHIGQSLSAIQLAAQRTNSDKVYHTYPSVPKS</sequence>
<protein>
    <submittedName>
        <fullName evidence="1">Uncharacterized protein</fullName>
    </submittedName>
</protein>
<gene>
    <name evidence="1" type="ORF">GCM10010912_09310</name>
</gene>
<comment type="caution">
    <text evidence="1">The sequence shown here is derived from an EMBL/GenBank/DDBJ whole genome shotgun (WGS) entry which is preliminary data.</text>
</comment>
<dbReference type="AlphaFoldDB" id="A0A917FBZ2"/>
<keyword evidence="2" id="KW-1185">Reference proteome</keyword>
<organism evidence="1 2">
    <name type="scientific">Paenibacillus albidus</name>
    <dbReference type="NCBI Taxonomy" id="2041023"/>
    <lineage>
        <taxon>Bacteria</taxon>
        <taxon>Bacillati</taxon>
        <taxon>Bacillota</taxon>
        <taxon>Bacilli</taxon>
        <taxon>Bacillales</taxon>
        <taxon>Paenibacillaceae</taxon>
        <taxon>Paenibacillus</taxon>
    </lineage>
</organism>
<reference evidence="1" key="1">
    <citation type="journal article" date="2014" name="Int. J. Syst. Evol. Microbiol.">
        <title>Complete genome sequence of Corynebacterium casei LMG S-19264T (=DSM 44701T), isolated from a smear-ripened cheese.</title>
        <authorList>
            <consortium name="US DOE Joint Genome Institute (JGI-PGF)"/>
            <person name="Walter F."/>
            <person name="Albersmeier A."/>
            <person name="Kalinowski J."/>
            <person name="Ruckert C."/>
        </authorList>
    </citation>
    <scope>NUCLEOTIDE SEQUENCE</scope>
    <source>
        <strain evidence="1">CGMCC 1.16134</strain>
    </source>
</reference>
<reference evidence="1" key="2">
    <citation type="submission" date="2020-09" db="EMBL/GenBank/DDBJ databases">
        <authorList>
            <person name="Sun Q."/>
            <person name="Zhou Y."/>
        </authorList>
    </citation>
    <scope>NUCLEOTIDE SEQUENCE</scope>
    <source>
        <strain evidence="1">CGMCC 1.16134</strain>
    </source>
</reference>
<name>A0A917FBZ2_9BACL</name>
<evidence type="ECO:0000313" key="2">
    <source>
        <dbReference type="Proteomes" id="UP000637643"/>
    </source>
</evidence>
<dbReference type="Proteomes" id="UP000637643">
    <property type="component" value="Unassembled WGS sequence"/>
</dbReference>
<evidence type="ECO:0000313" key="1">
    <source>
        <dbReference type="EMBL" id="GGF66476.1"/>
    </source>
</evidence>
<proteinExistence type="predicted"/>
<accession>A0A917FBZ2</accession>
<dbReference type="EMBL" id="BMKR01000003">
    <property type="protein sequence ID" value="GGF66476.1"/>
    <property type="molecule type" value="Genomic_DNA"/>
</dbReference>